<evidence type="ECO:0008006" key="4">
    <source>
        <dbReference type="Google" id="ProtNLM"/>
    </source>
</evidence>
<organism evidence="2 3">
    <name type="scientific">Rubripirellula lacrimiformis</name>
    <dbReference type="NCBI Taxonomy" id="1930273"/>
    <lineage>
        <taxon>Bacteria</taxon>
        <taxon>Pseudomonadati</taxon>
        <taxon>Planctomycetota</taxon>
        <taxon>Planctomycetia</taxon>
        <taxon>Pirellulales</taxon>
        <taxon>Pirellulaceae</taxon>
        <taxon>Rubripirellula</taxon>
    </lineage>
</organism>
<feature type="transmembrane region" description="Helical" evidence="1">
    <location>
        <begin position="248"/>
        <end position="269"/>
    </location>
</feature>
<evidence type="ECO:0000313" key="3">
    <source>
        <dbReference type="Proteomes" id="UP000318538"/>
    </source>
</evidence>
<keyword evidence="1" id="KW-0812">Transmembrane</keyword>
<feature type="transmembrane region" description="Helical" evidence="1">
    <location>
        <begin position="187"/>
        <end position="206"/>
    </location>
</feature>
<name>A0A517NAU1_9BACT</name>
<feature type="transmembrane region" description="Helical" evidence="1">
    <location>
        <begin position="44"/>
        <end position="63"/>
    </location>
</feature>
<feature type="transmembrane region" description="Helical" evidence="1">
    <location>
        <begin position="129"/>
        <end position="146"/>
    </location>
</feature>
<dbReference type="Proteomes" id="UP000318538">
    <property type="component" value="Chromosome"/>
</dbReference>
<protein>
    <recommendedName>
        <fullName evidence="4">DUF5009 domain-containing protein</fullName>
    </recommendedName>
</protein>
<feature type="transmembrane region" description="Helical" evidence="1">
    <location>
        <begin position="278"/>
        <end position="298"/>
    </location>
</feature>
<dbReference type="PANTHER" id="PTHR31061">
    <property type="entry name" value="LD22376P"/>
    <property type="match status" value="1"/>
</dbReference>
<proteinExistence type="predicted"/>
<evidence type="ECO:0000313" key="2">
    <source>
        <dbReference type="EMBL" id="QDT04253.1"/>
    </source>
</evidence>
<keyword evidence="1" id="KW-0472">Membrane</keyword>
<keyword evidence="3" id="KW-1185">Reference proteome</keyword>
<reference evidence="2 3" key="1">
    <citation type="submission" date="2019-02" db="EMBL/GenBank/DDBJ databases">
        <title>Deep-cultivation of Planctomycetes and their phenomic and genomic characterization uncovers novel biology.</title>
        <authorList>
            <person name="Wiegand S."/>
            <person name="Jogler M."/>
            <person name="Boedeker C."/>
            <person name="Pinto D."/>
            <person name="Vollmers J."/>
            <person name="Rivas-Marin E."/>
            <person name="Kohn T."/>
            <person name="Peeters S.H."/>
            <person name="Heuer A."/>
            <person name="Rast P."/>
            <person name="Oberbeckmann S."/>
            <person name="Bunk B."/>
            <person name="Jeske O."/>
            <person name="Meyerdierks A."/>
            <person name="Storesund J.E."/>
            <person name="Kallscheuer N."/>
            <person name="Luecker S."/>
            <person name="Lage O.M."/>
            <person name="Pohl T."/>
            <person name="Merkel B.J."/>
            <person name="Hornburger P."/>
            <person name="Mueller R.-W."/>
            <person name="Bruemmer F."/>
            <person name="Labrenz M."/>
            <person name="Spormann A.M."/>
            <person name="Op den Camp H."/>
            <person name="Overmann J."/>
            <person name="Amann R."/>
            <person name="Jetten M.S.M."/>
            <person name="Mascher T."/>
            <person name="Medema M.H."/>
            <person name="Devos D.P."/>
            <person name="Kaster A.-K."/>
            <person name="Ovreas L."/>
            <person name="Rohde M."/>
            <person name="Galperin M.Y."/>
            <person name="Jogler C."/>
        </authorList>
    </citation>
    <scope>NUCLEOTIDE SEQUENCE [LARGE SCALE GENOMIC DNA]</scope>
    <source>
        <strain evidence="2 3">K22_7</strain>
    </source>
</reference>
<feature type="transmembrane region" description="Helical" evidence="1">
    <location>
        <begin position="105"/>
        <end position="122"/>
    </location>
</feature>
<sequence>MLWIIGGSAIAREILAGSDTDSFRGRLESQFYHVAWEGFRLYDLVFPLFLFLAGCVLPYSLAKYAETPRAVYGRLFRRGVALVLLGLLYNGILQFDFANMRYMQVLQRIGIGYVAAGLIFLHTRWRMQLVITAAILLGYWAIFAFIPPPGGVAGDYSMEGNLAGYIDRSVLPGKILEKYYGYGDNEGILSTIPAIATALLGVLAGTLLRSTLTPYRKVLSLAAAGIGCLVIGYGWGASFPVIKNLWTSSFVLVAGGWSLLLLAIFYLVIDVWQWQRAALFWVVIGSNAITIYIAQEFVDFRQIAEFFFGGVARVSGDYQKLVLLVGVLIVKWCLLFFLYRRRIFLRV</sequence>
<keyword evidence="1" id="KW-1133">Transmembrane helix</keyword>
<feature type="transmembrane region" description="Helical" evidence="1">
    <location>
        <begin position="75"/>
        <end position="93"/>
    </location>
</feature>
<evidence type="ECO:0000256" key="1">
    <source>
        <dbReference type="SAM" id="Phobius"/>
    </source>
</evidence>
<feature type="transmembrane region" description="Helical" evidence="1">
    <location>
        <begin position="218"/>
        <end position="236"/>
    </location>
</feature>
<accession>A0A517NAU1</accession>
<dbReference type="EMBL" id="CP036525">
    <property type="protein sequence ID" value="QDT04253.1"/>
    <property type="molecule type" value="Genomic_DNA"/>
</dbReference>
<dbReference type="PANTHER" id="PTHR31061:SF24">
    <property type="entry name" value="LD22376P"/>
    <property type="match status" value="1"/>
</dbReference>
<dbReference type="KEGG" id="rlc:K227x_26430"/>
<feature type="transmembrane region" description="Helical" evidence="1">
    <location>
        <begin position="318"/>
        <end position="339"/>
    </location>
</feature>
<gene>
    <name evidence="2" type="ORF">K227x_26430</name>
</gene>
<dbReference type="AlphaFoldDB" id="A0A517NAU1"/>